<feature type="compositionally biased region" description="Polar residues" evidence="1">
    <location>
        <begin position="46"/>
        <end position="58"/>
    </location>
</feature>
<organism evidence="2">
    <name type="scientific">Gaeumannomyces tritici (strain R3-111a-1)</name>
    <name type="common">Wheat and barley take-all root rot fungus</name>
    <name type="synonym">Gaeumannomyces graminis var. tritici</name>
    <dbReference type="NCBI Taxonomy" id="644352"/>
    <lineage>
        <taxon>Eukaryota</taxon>
        <taxon>Fungi</taxon>
        <taxon>Dikarya</taxon>
        <taxon>Ascomycota</taxon>
        <taxon>Pezizomycotina</taxon>
        <taxon>Sordariomycetes</taxon>
        <taxon>Sordariomycetidae</taxon>
        <taxon>Magnaporthales</taxon>
        <taxon>Magnaporthaceae</taxon>
        <taxon>Gaeumannomyces</taxon>
    </lineage>
</organism>
<dbReference type="EnsemblFungi" id="EJT80693">
    <property type="protein sequence ID" value="EJT80693"/>
    <property type="gene ID" value="GGTG_00687"/>
</dbReference>
<dbReference type="GeneID" id="20341145"/>
<accession>J3NHF0</accession>
<dbReference type="HOGENOM" id="CLU_2622155_0_0_1"/>
<dbReference type="EMBL" id="GL385395">
    <property type="protein sequence ID" value="EJT80693.1"/>
    <property type="molecule type" value="Genomic_DNA"/>
</dbReference>
<reference evidence="3" key="5">
    <citation type="submission" date="2018-04" db="UniProtKB">
        <authorList>
            <consortium name="EnsemblFungi"/>
        </authorList>
    </citation>
    <scope>IDENTIFICATION</scope>
    <source>
        <strain evidence="3">R3-111a-1</strain>
    </source>
</reference>
<dbReference type="AlphaFoldDB" id="J3NHF0"/>
<gene>
    <name evidence="3" type="primary">20341145</name>
    <name evidence="2" type="ORF">GGTG_00687</name>
</gene>
<evidence type="ECO:0000256" key="1">
    <source>
        <dbReference type="SAM" id="MobiDB-lite"/>
    </source>
</evidence>
<reference evidence="4" key="1">
    <citation type="submission" date="2010-07" db="EMBL/GenBank/DDBJ databases">
        <title>The genome sequence of Gaeumannomyces graminis var. tritici strain R3-111a-1.</title>
        <authorList>
            <consortium name="The Broad Institute Genome Sequencing Platform"/>
            <person name="Ma L.-J."/>
            <person name="Dead R."/>
            <person name="Young S."/>
            <person name="Zeng Q."/>
            <person name="Koehrsen M."/>
            <person name="Alvarado L."/>
            <person name="Berlin A."/>
            <person name="Chapman S.B."/>
            <person name="Chen Z."/>
            <person name="Freedman E."/>
            <person name="Gellesch M."/>
            <person name="Goldberg J."/>
            <person name="Griggs A."/>
            <person name="Gujja S."/>
            <person name="Heilman E.R."/>
            <person name="Heiman D."/>
            <person name="Hepburn T."/>
            <person name="Howarth C."/>
            <person name="Jen D."/>
            <person name="Larson L."/>
            <person name="Mehta T."/>
            <person name="Neiman D."/>
            <person name="Pearson M."/>
            <person name="Roberts A."/>
            <person name="Saif S."/>
            <person name="Shea T."/>
            <person name="Shenoy N."/>
            <person name="Sisk P."/>
            <person name="Stolte C."/>
            <person name="Sykes S."/>
            <person name="Walk T."/>
            <person name="White J."/>
            <person name="Yandava C."/>
            <person name="Haas B."/>
            <person name="Nusbaum C."/>
            <person name="Birren B."/>
        </authorList>
    </citation>
    <scope>NUCLEOTIDE SEQUENCE [LARGE SCALE GENOMIC DNA]</scope>
    <source>
        <strain evidence="4">R3-111a-1</strain>
    </source>
</reference>
<proteinExistence type="predicted"/>
<feature type="compositionally biased region" description="Basic and acidic residues" evidence="1">
    <location>
        <begin position="7"/>
        <end position="16"/>
    </location>
</feature>
<evidence type="ECO:0000313" key="2">
    <source>
        <dbReference type="EMBL" id="EJT80693.1"/>
    </source>
</evidence>
<dbReference type="Proteomes" id="UP000006039">
    <property type="component" value="Unassembled WGS sequence"/>
</dbReference>
<name>J3NHF0_GAET3</name>
<protein>
    <submittedName>
        <fullName evidence="2 3">Uncharacterized protein</fullName>
    </submittedName>
</protein>
<evidence type="ECO:0000313" key="4">
    <source>
        <dbReference type="Proteomes" id="UP000006039"/>
    </source>
</evidence>
<reference evidence="2" key="3">
    <citation type="submission" date="2010-09" db="EMBL/GenBank/DDBJ databases">
        <title>Annotation of Gaeumannomyces graminis var. tritici R3-111a-1.</title>
        <authorList>
            <consortium name="The Broad Institute Genome Sequencing Platform"/>
            <person name="Ma L.-J."/>
            <person name="Dead R."/>
            <person name="Young S.K."/>
            <person name="Zeng Q."/>
            <person name="Gargeya S."/>
            <person name="Fitzgerald M."/>
            <person name="Haas B."/>
            <person name="Abouelleil A."/>
            <person name="Alvarado L."/>
            <person name="Arachchi H.M."/>
            <person name="Berlin A."/>
            <person name="Brown A."/>
            <person name="Chapman S.B."/>
            <person name="Chen Z."/>
            <person name="Dunbar C."/>
            <person name="Freedman E."/>
            <person name="Gearin G."/>
            <person name="Gellesch M."/>
            <person name="Goldberg J."/>
            <person name="Griggs A."/>
            <person name="Gujja S."/>
            <person name="Heiman D."/>
            <person name="Howarth C."/>
            <person name="Larson L."/>
            <person name="Lui A."/>
            <person name="MacDonald P.J.P."/>
            <person name="Mehta T."/>
            <person name="Montmayeur A."/>
            <person name="Murphy C."/>
            <person name="Neiman D."/>
            <person name="Pearson M."/>
            <person name="Priest M."/>
            <person name="Roberts A."/>
            <person name="Saif S."/>
            <person name="Shea T."/>
            <person name="Shenoy N."/>
            <person name="Sisk P."/>
            <person name="Stolte C."/>
            <person name="Sykes S."/>
            <person name="Yandava C."/>
            <person name="Wortman J."/>
            <person name="Nusbaum C."/>
            <person name="Birren B."/>
        </authorList>
    </citation>
    <scope>NUCLEOTIDE SEQUENCE</scope>
    <source>
        <strain evidence="2">R3-111a-1</strain>
    </source>
</reference>
<reference evidence="2" key="2">
    <citation type="submission" date="2010-07" db="EMBL/GenBank/DDBJ databases">
        <authorList>
            <consortium name="The Broad Institute Genome Sequencing Platform"/>
            <consortium name="Broad Institute Genome Sequencing Center for Infectious Disease"/>
            <person name="Ma L.-J."/>
            <person name="Dead R."/>
            <person name="Young S."/>
            <person name="Zeng Q."/>
            <person name="Koehrsen M."/>
            <person name="Alvarado L."/>
            <person name="Berlin A."/>
            <person name="Chapman S.B."/>
            <person name="Chen Z."/>
            <person name="Freedman E."/>
            <person name="Gellesch M."/>
            <person name="Goldberg J."/>
            <person name="Griggs A."/>
            <person name="Gujja S."/>
            <person name="Heilman E.R."/>
            <person name="Heiman D."/>
            <person name="Hepburn T."/>
            <person name="Howarth C."/>
            <person name="Jen D."/>
            <person name="Larson L."/>
            <person name="Mehta T."/>
            <person name="Neiman D."/>
            <person name="Pearson M."/>
            <person name="Roberts A."/>
            <person name="Saif S."/>
            <person name="Shea T."/>
            <person name="Shenoy N."/>
            <person name="Sisk P."/>
            <person name="Stolte C."/>
            <person name="Sykes S."/>
            <person name="Walk T."/>
            <person name="White J."/>
            <person name="Yandava C."/>
            <person name="Haas B."/>
            <person name="Nusbaum C."/>
            <person name="Birren B."/>
        </authorList>
    </citation>
    <scope>NUCLEOTIDE SEQUENCE</scope>
    <source>
        <strain evidence="2">R3-111a-1</strain>
    </source>
</reference>
<evidence type="ECO:0000313" key="3">
    <source>
        <dbReference type="EnsemblFungi" id="EJT80693"/>
    </source>
</evidence>
<dbReference type="RefSeq" id="XP_009216702.1">
    <property type="nucleotide sequence ID" value="XM_009218438.1"/>
</dbReference>
<reference evidence="3" key="4">
    <citation type="journal article" date="2015" name="G3 (Bethesda)">
        <title>Genome sequences of three phytopathogenic species of the Magnaporthaceae family of fungi.</title>
        <authorList>
            <person name="Okagaki L.H."/>
            <person name="Nunes C.C."/>
            <person name="Sailsbery J."/>
            <person name="Clay B."/>
            <person name="Brown D."/>
            <person name="John T."/>
            <person name="Oh Y."/>
            <person name="Young N."/>
            <person name="Fitzgerald M."/>
            <person name="Haas B.J."/>
            <person name="Zeng Q."/>
            <person name="Young S."/>
            <person name="Adiconis X."/>
            <person name="Fan L."/>
            <person name="Levin J.Z."/>
            <person name="Mitchell T.K."/>
            <person name="Okubara P.A."/>
            <person name="Farman M.L."/>
            <person name="Kohn L.M."/>
            <person name="Birren B."/>
            <person name="Ma L.-J."/>
            <person name="Dean R.A."/>
        </authorList>
    </citation>
    <scope>NUCLEOTIDE SEQUENCE</scope>
    <source>
        <strain evidence="3">R3-111a-1</strain>
    </source>
</reference>
<sequence length="78" mass="8410">MNGFVEEQARQERQGKEAGGGSIPGQDPPVKCLWSRLTNKELVGRRSQSPGANATLRVQKQHPEAARARGQGGRHHGG</sequence>
<feature type="region of interest" description="Disordered" evidence="1">
    <location>
        <begin position="1"/>
        <end position="78"/>
    </location>
</feature>
<dbReference type="VEuPathDB" id="FungiDB:GGTG_00687"/>
<keyword evidence="4" id="KW-1185">Reference proteome</keyword>